<dbReference type="InterPro" id="IPR051708">
    <property type="entry name" value="Plant_Aspart_Prot_A1"/>
</dbReference>
<dbReference type="PANTHER" id="PTHR47967">
    <property type="entry name" value="OS07G0603500 PROTEIN-RELATED"/>
    <property type="match status" value="1"/>
</dbReference>
<evidence type="ECO:0000313" key="4">
    <source>
        <dbReference type="EMBL" id="RXH89833.1"/>
    </source>
</evidence>
<protein>
    <recommendedName>
        <fullName evidence="3">Xylanase inhibitor C-terminal domain-containing protein</fullName>
    </recommendedName>
</protein>
<keyword evidence="1" id="KW-0645">Protease</keyword>
<evidence type="ECO:0000256" key="1">
    <source>
        <dbReference type="ARBA" id="ARBA00022670"/>
    </source>
</evidence>
<gene>
    <name evidence="4" type="ORF">DVH24_032190</name>
</gene>
<feature type="domain" description="Xylanase inhibitor C-terminal" evidence="3">
    <location>
        <begin position="3"/>
        <end position="139"/>
    </location>
</feature>
<dbReference type="Gene3D" id="2.40.70.10">
    <property type="entry name" value="Acid Proteases"/>
    <property type="match status" value="1"/>
</dbReference>
<dbReference type="AlphaFoldDB" id="A0A498J7Q2"/>
<dbReference type="Proteomes" id="UP000290289">
    <property type="component" value="Chromosome 9"/>
</dbReference>
<evidence type="ECO:0000313" key="5">
    <source>
        <dbReference type="Proteomes" id="UP000290289"/>
    </source>
</evidence>
<dbReference type="InterPro" id="IPR032799">
    <property type="entry name" value="TAXi_C"/>
</dbReference>
<evidence type="ECO:0000256" key="2">
    <source>
        <dbReference type="ARBA" id="ARBA00022801"/>
    </source>
</evidence>
<dbReference type="InterPro" id="IPR021109">
    <property type="entry name" value="Peptidase_aspartic_dom_sf"/>
</dbReference>
<dbReference type="Pfam" id="PF14541">
    <property type="entry name" value="TAXi_C"/>
    <property type="match status" value="1"/>
</dbReference>
<keyword evidence="5" id="KW-1185">Reference proteome</keyword>
<dbReference type="SUPFAM" id="SSF50630">
    <property type="entry name" value="Acid proteases"/>
    <property type="match status" value="1"/>
</dbReference>
<reference evidence="4 5" key="1">
    <citation type="submission" date="2018-10" db="EMBL/GenBank/DDBJ databases">
        <title>A high-quality apple genome assembly.</title>
        <authorList>
            <person name="Hu J."/>
        </authorList>
    </citation>
    <scope>NUCLEOTIDE SEQUENCE [LARGE SCALE GENOMIC DNA]</scope>
    <source>
        <strain evidence="5">cv. HFTH1</strain>
        <tissue evidence="4">Young leaf</tissue>
    </source>
</reference>
<sequence length="147" mass="17026">MLDISVASSRLHIPPEHFARRPQFRGGTLIDTGTAYSGIIQPPTKSWNKHSYHNLTRIHREDFNLCYQRSTVRKEGYINLPTITFHLRGADLLLQPQAAFFVDLTGQSDRRDDDTVIGAYQQTNQRFMYDLDRRTLRFGPEDCSRTP</sequence>
<keyword evidence="2" id="KW-0378">Hydrolase</keyword>
<dbReference type="GO" id="GO:0005576">
    <property type="term" value="C:extracellular region"/>
    <property type="evidence" value="ECO:0007669"/>
    <property type="project" value="TreeGrafter"/>
</dbReference>
<dbReference type="GO" id="GO:0006508">
    <property type="term" value="P:proteolysis"/>
    <property type="evidence" value="ECO:0007669"/>
    <property type="project" value="UniProtKB-KW"/>
</dbReference>
<evidence type="ECO:0000259" key="3">
    <source>
        <dbReference type="Pfam" id="PF14541"/>
    </source>
</evidence>
<accession>A0A498J7Q2</accession>
<proteinExistence type="predicted"/>
<comment type="caution">
    <text evidence="4">The sequence shown here is derived from an EMBL/GenBank/DDBJ whole genome shotgun (WGS) entry which is preliminary data.</text>
</comment>
<dbReference type="PANTHER" id="PTHR47967:SF125">
    <property type="entry name" value="PEPTIDASE A1 DOMAIN-CONTAINING PROTEIN"/>
    <property type="match status" value="1"/>
</dbReference>
<dbReference type="EMBL" id="RDQH01000335">
    <property type="protein sequence ID" value="RXH89833.1"/>
    <property type="molecule type" value="Genomic_DNA"/>
</dbReference>
<dbReference type="GO" id="GO:0008233">
    <property type="term" value="F:peptidase activity"/>
    <property type="evidence" value="ECO:0007669"/>
    <property type="project" value="UniProtKB-KW"/>
</dbReference>
<name>A0A498J7Q2_MALDO</name>
<organism evidence="4 5">
    <name type="scientific">Malus domestica</name>
    <name type="common">Apple</name>
    <name type="synonym">Pyrus malus</name>
    <dbReference type="NCBI Taxonomy" id="3750"/>
    <lineage>
        <taxon>Eukaryota</taxon>
        <taxon>Viridiplantae</taxon>
        <taxon>Streptophyta</taxon>
        <taxon>Embryophyta</taxon>
        <taxon>Tracheophyta</taxon>
        <taxon>Spermatophyta</taxon>
        <taxon>Magnoliopsida</taxon>
        <taxon>eudicotyledons</taxon>
        <taxon>Gunneridae</taxon>
        <taxon>Pentapetalae</taxon>
        <taxon>rosids</taxon>
        <taxon>fabids</taxon>
        <taxon>Rosales</taxon>
        <taxon>Rosaceae</taxon>
        <taxon>Amygdaloideae</taxon>
        <taxon>Maleae</taxon>
        <taxon>Malus</taxon>
    </lineage>
</organism>